<organism evidence="1 2">
    <name type="scientific">Variovorax ureilyticus</name>
    <dbReference type="NCBI Taxonomy" id="1836198"/>
    <lineage>
        <taxon>Bacteria</taxon>
        <taxon>Pseudomonadati</taxon>
        <taxon>Pseudomonadota</taxon>
        <taxon>Betaproteobacteria</taxon>
        <taxon>Burkholderiales</taxon>
        <taxon>Comamonadaceae</taxon>
        <taxon>Variovorax</taxon>
    </lineage>
</organism>
<dbReference type="Proteomes" id="UP001365846">
    <property type="component" value="Unassembled WGS sequence"/>
</dbReference>
<evidence type="ECO:0000313" key="1">
    <source>
        <dbReference type="EMBL" id="MEJ8810792.1"/>
    </source>
</evidence>
<dbReference type="RefSeq" id="WP_340356101.1">
    <property type="nucleotide sequence ID" value="NZ_JBBKZU010000002.1"/>
</dbReference>
<protein>
    <submittedName>
        <fullName evidence="1">Uncharacterized protein</fullName>
    </submittedName>
</protein>
<proteinExistence type="predicted"/>
<keyword evidence="2" id="KW-1185">Reference proteome</keyword>
<name>A0ABU8VAW9_9BURK</name>
<gene>
    <name evidence="1" type="ORF">WKW77_06910</name>
</gene>
<evidence type="ECO:0000313" key="2">
    <source>
        <dbReference type="Proteomes" id="UP001365846"/>
    </source>
</evidence>
<comment type="caution">
    <text evidence="1">The sequence shown here is derived from an EMBL/GenBank/DDBJ whole genome shotgun (WGS) entry which is preliminary data.</text>
</comment>
<dbReference type="EMBL" id="JBBKZU010000002">
    <property type="protein sequence ID" value="MEJ8810792.1"/>
    <property type="molecule type" value="Genomic_DNA"/>
</dbReference>
<accession>A0ABU8VAW9</accession>
<sequence length="63" mass="6912">MSNTQLSQDGLRYVKKAPGSIITAPRAESMMSCFKCGKFALRSTMASRRFLGKNHLVCAPKCS</sequence>
<reference evidence="1 2" key="1">
    <citation type="submission" date="2024-03" db="EMBL/GenBank/DDBJ databases">
        <title>Novel species of the genus Variovorax.</title>
        <authorList>
            <person name="Liu Q."/>
            <person name="Xin Y.-H."/>
        </authorList>
    </citation>
    <scope>NUCLEOTIDE SEQUENCE [LARGE SCALE GENOMIC DNA]</scope>
    <source>
        <strain evidence="1 2">KACC 18899</strain>
    </source>
</reference>